<protein>
    <submittedName>
        <fullName evidence="1">Uncharacterized protein</fullName>
    </submittedName>
</protein>
<dbReference type="PATRIC" id="fig|29486.44.peg.2947"/>
<dbReference type="EMBL" id="UHJG01000001">
    <property type="protein sequence ID" value="SUQ01046.1"/>
    <property type="molecule type" value="Genomic_DNA"/>
</dbReference>
<dbReference type="Proteomes" id="UP000255169">
    <property type="component" value="Unassembled WGS sequence"/>
</dbReference>
<accession>A0A085U3X4</accession>
<sequence length="49" mass="5996">MAYSIFRRLSLYYYWLMSALCNWFTTNMHDPLIQIRAFDGLEKSNRSDR</sequence>
<evidence type="ECO:0000313" key="1">
    <source>
        <dbReference type="EMBL" id="CEK29056.1"/>
    </source>
</evidence>
<proteinExistence type="predicted"/>
<organism evidence="1">
    <name type="scientific">Yersinia ruckeri</name>
    <dbReference type="NCBI Taxonomy" id="29486"/>
    <lineage>
        <taxon>Bacteria</taxon>
        <taxon>Pseudomonadati</taxon>
        <taxon>Pseudomonadota</taxon>
        <taxon>Gammaproteobacteria</taxon>
        <taxon>Enterobacterales</taxon>
        <taxon>Yersiniaceae</taxon>
        <taxon>Yersinia</taxon>
    </lineage>
</organism>
<dbReference type="KEGG" id="yru:BD65_1663"/>
<dbReference type="AlphaFoldDB" id="A0A085U3X4"/>
<dbReference type="EMBL" id="LN681231">
    <property type="protein sequence ID" value="CEK29056.1"/>
    <property type="molecule type" value="Genomic_DNA"/>
</dbReference>
<reference evidence="1" key="1">
    <citation type="journal article" date="2015" name="Genome Announc.">
        <title>Complete Genome Sequence of Yersinia ruckeri Strain CSF007-82, Etiologic Agent of Red Mouth Disease in Salmonid Fish.</title>
        <authorList>
            <person name="Nelson M.C."/>
            <person name="LaPatra S.E."/>
            <person name="Welch T.J."/>
            <person name="Graf J."/>
        </authorList>
    </citation>
    <scope>NUCLEOTIDE SEQUENCE</scope>
    <source>
        <strain evidence="1">CSF007-82</strain>
    </source>
</reference>
<keyword evidence="3" id="KW-1185">Reference proteome</keyword>
<name>A0A085U3X4_YERRU</name>
<gene>
    <name evidence="1" type="ORF">CSF007_16720</name>
    <name evidence="2" type="ORF">NCTC10476_02379</name>
</gene>
<evidence type="ECO:0000313" key="3">
    <source>
        <dbReference type="Proteomes" id="UP000255169"/>
    </source>
</evidence>
<reference evidence="2 3" key="2">
    <citation type="submission" date="2018-06" db="EMBL/GenBank/DDBJ databases">
        <authorList>
            <consortium name="Pathogen Informatics"/>
            <person name="Doyle S."/>
        </authorList>
    </citation>
    <scope>NUCLEOTIDE SEQUENCE [LARGE SCALE GENOMIC DNA]</scope>
    <source>
        <strain evidence="2 3">NCTC10476</strain>
    </source>
</reference>
<evidence type="ECO:0000313" key="2">
    <source>
        <dbReference type="EMBL" id="SUQ01046.1"/>
    </source>
</evidence>